<evidence type="ECO:0008006" key="9">
    <source>
        <dbReference type="Google" id="ProtNLM"/>
    </source>
</evidence>
<dbReference type="OrthoDB" id="1232at2759"/>
<evidence type="ECO:0000256" key="1">
    <source>
        <dbReference type="ARBA" id="ARBA00004123"/>
    </source>
</evidence>
<dbReference type="GO" id="GO:0000124">
    <property type="term" value="C:SAGA complex"/>
    <property type="evidence" value="ECO:0007669"/>
    <property type="project" value="TreeGrafter"/>
</dbReference>
<sequence length="864" mass="90492">MPVSSRAASPHAHSGGYAAASSSFSSSSSSSSLSFPSLSAMFPSTSRLFTSDAIPSVAELQELTKGLRSYGIELEERAKRLDRQAEKVAAEAAAATSAKSRDVSAVDPATPTRASRRKSSTSRPAAGVNNFNTSPTGAAPSVSTGTKARPRVQDTDYAETSDVVMTDAAQDASRSRASPAAATSPSSQQPGRPKIKIKRESSVASPGASSPAALPFGSSARDSIDPLDAGDEAPPSKPGRTYSKGKRKRTAEGVRDGSMAISDYTDSDDEEDAEGGLQSSKADSQARASQQPNDGVSDSSAAPASRARPLGIRLKMRPTAAPSGIAALAEAHKPTGIHPDGARPSVVGGGSSALWALPEETPDNIIPPAPLARPPKPYPTEPAEVDEDFTAMDWKERERQRDREEALMQAHSASASPAPGQGVSQSQRDAALGPSASALASAAANRVRSQNQQQVSYQAFQTYIEGWFRTLTEEDVAWLGRPEREAEAFQMPAVGRHYKEVWEEEDANGGPLLFKSSAAAALAAATNGAAMGASASTSNTTPAFDPRMLNDEHAFGLALDDARGGPLTERVLSMILPAPSGASSSSYSATAQGTGSNNEVNGKPRQTNGLTMNGLPSLPKTLQDMAQYEARLRKELRFLDILGDEESPSDPSSTTSPSDPSASSGIDFSQRQDDEISHTLRKVQTLLAKQVNINEARKARLRDIAMDRLAYQDYAGCLGNVEKLVENGWLKRQALLKKLTSKKKGKASASASASTATAGVGKASNGDGSAAASSSSASGPSSLLAESALPGTPSAAGTGPAPSPAPDSLFTNRLAVPPLAESLVTAMRKRRELQEAFEPMFREMPHAKRTPRESVYGDLDLEKM</sequence>
<evidence type="ECO:0000256" key="5">
    <source>
        <dbReference type="ARBA" id="ARBA00023242"/>
    </source>
</evidence>
<feature type="region of interest" description="Disordered" evidence="6">
    <location>
        <begin position="360"/>
        <end position="434"/>
    </location>
</feature>
<feature type="region of interest" description="Disordered" evidence="6">
    <location>
        <begin position="82"/>
        <end position="314"/>
    </location>
</feature>
<evidence type="ECO:0000256" key="2">
    <source>
        <dbReference type="ARBA" id="ARBA00005330"/>
    </source>
</evidence>
<keyword evidence="8" id="KW-1185">Reference proteome</keyword>
<feature type="compositionally biased region" description="Low complexity" evidence="6">
    <location>
        <begin position="747"/>
        <end position="800"/>
    </location>
</feature>
<feature type="compositionally biased region" description="Low complexity" evidence="6">
    <location>
        <begin position="202"/>
        <end position="220"/>
    </location>
</feature>
<dbReference type="GO" id="GO:0006357">
    <property type="term" value="P:regulation of transcription by RNA polymerase II"/>
    <property type="evidence" value="ECO:0007669"/>
    <property type="project" value="TreeGrafter"/>
</dbReference>
<evidence type="ECO:0000256" key="6">
    <source>
        <dbReference type="SAM" id="MobiDB-lite"/>
    </source>
</evidence>
<feature type="region of interest" description="Disordered" evidence="6">
    <location>
        <begin position="1"/>
        <end position="36"/>
    </location>
</feature>
<feature type="region of interest" description="Disordered" evidence="6">
    <location>
        <begin position="842"/>
        <end position="864"/>
    </location>
</feature>
<proteinExistence type="inferred from homology"/>
<feature type="region of interest" description="Disordered" evidence="6">
    <location>
        <begin position="579"/>
        <end position="618"/>
    </location>
</feature>
<dbReference type="PANTHER" id="PTHR13556">
    <property type="entry name" value="TRANSCRIPTIONAL ADAPTER 3-RELATED"/>
    <property type="match status" value="1"/>
</dbReference>
<feature type="compositionally biased region" description="Basic and acidic residues" evidence="6">
    <location>
        <begin position="842"/>
        <end position="852"/>
    </location>
</feature>
<evidence type="ECO:0000313" key="8">
    <source>
        <dbReference type="Proteomes" id="UP000245884"/>
    </source>
</evidence>
<comment type="subcellular location">
    <subcellularLocation>
        <location evidence="1">Nucleus</location>
    </subcellularLocation>
</comment>
<feature type="compositionally biased region" description="Low complexity" evidence="6">
    <location>
        <begin position="166"/>
        <end position="188"/>
    </location>
</feature>
<feature type="compositionally biased region" description="Basic and acidic residues" evidence="6">
    <location>
        <begin position="393"/>
        <end position="406"/>
    </location>
</feature>
<dbReference type="InterPro" id="IPR019340">
    <property type="entry name" value="Histone_AcTrfase_su3"/>
</dbReference>
<keyword evidence="4" id="KW-0804">Transcription</keyword>
<dbReference type="Proteomes" id="UP000245884">
    <property type="component" value="Unassembled WGS sequence"/>
</dbReference>
<name>A0A316UZT2_9BASI</name>
<dbReference type="GO" id="GO:0003713">
    <property type="term" value="F:transcription coactivator activity"/>
    <property type="evidence" value="ECO:0007669"/>
    <property type="project" value="TreeGrafter"/>
</dbReference>
<keyword evidence="3" id="KW-0805">Transcription regulation</keyword>
<feature type="compositionally biased region" description="Acidic residues" evidence="6">
    <location>
        <begin position="265"/>
        <end position="274"/>
    </location>
</feature>
<feature type="region of interest" description="Disordered" evidence="6">
    <location>
        <begin position="741"/>
        <end position="810"/>
    </location>
</feature>
<reference evidence="7 8" key="1">
    <citation type="journal article" date="2018" name="Mol. Biol. Evol.">
        <title>Broad Genomic Sampling Reveals a Smut Pathogenic Ancestry of the Fungal Clade Ustilaginomycotina.</title>
        <authorList>
            <person name="Kijpornyongpan T."/>
            <person name="Mondo S.J."/>
            <person name="Barry K."/>
            <person name="Sandor L."/>
            <person name="Lee J."/>
            <person name="Lipzen A."/>
            <person name="Pangilinan J."/>
            <person name="LaButti K."/>
            <person name="Hainaut M."/>
            <person name="Henrissat B."/>
            <person name="Grigoriev I.V."/>
            <person name="Spatafora J.W."/>
            <person name="Aime M.C."/>
        </authorList>
    </citation>
    <scope>NUCLEOTIDE SEQUENCE [LARGE SCALE GENOMIC DNA]</scope>
    <source>
        <strain evidence="7 8">MCA 5214</strain>
    </source>
</reference>
<feature type="compositionally biased region" description="Pro residues" evidence="6">
    <location>
        <begin position="365"/>
        <end position="380"/>
    </location>
</feature>
<feature type="compositionally biased region" description="Low complexity" evidence="6">
    <location>
        <begin position="297"/>
        <end position="309"/>
    </location>
</feature>
<feature type="compositionally biased region" description="Low complexity" evidence="6">
    <location>
        <begin position="580"/>
        <end position="596"/>
    </location>
</feature>
<feature type="compositionally biased region" description="Polar residues" evidence="6">
    <location>
        <begin position="597"/>
        <end position="611"/>
    </location>
</feature>
<dbReference type="EMBL" id="KZ819662">
    <property type="protein sequence ID" value="PWN30809.1"/>
    <property type="molecule type" value="Genomic_DNA"/>
</dbReference>
<dbReference type="PANTHER" id="PTHR13556:SF2">
    <property type="entry name" value="TRANSCRIPTIONAL ADAPTER 3"/>
    <property type="match status" value="1"/>
</dbReference>
<feature type="compositionally biased region" description="Polar residues" evidence="6">
    <location>
        <begin position="129"/>
        <end position="146"/>
    </location>
</feature>
<dbReference type="GO" id="GO:0005634">
    <property type="term" value="C:nucleus"/>
    <property type="evidence" value="ECO:0007669"/>
    <property type="project" value="UniProtKB-SubCell"/>
</dbReference>
<feature type="compositionally biased region" description="Low complexity" evidence="6">
    <location>
        <begin position="7"/>
        <end position="36"/>
    </location>
</feature>
<feature type="compositionally biased region" description="Low complexity" evidence="6">
    <location>
        <begin position="649"/>
        <end position="664"/>
    </location>
</feature>
<gene>
    <name evidence="7" type="ORF">BDZ90DRAFT_229806</name>
</gene>
<dbReference type="STRING" id="1569628.A0A316UZT2"/>
<organism evidence="7 8">
    <name type="scientific">Jaminaea rosea</name>
    <dbReference type="NCBI Taxonomy" id="1569628"/>
    <lineage>
        <taxon>Eukaryota</taxon>
        <taxon>Fungi</taxon>
        <taxon>Dikarya</taxon>
        <taxon>Basidiomycota</taxon>
        <taxon>Ustilaginomycotina</taxon>
        <taxon>Exobasidiomycetes</taxon>
        <taxon>Microstromatales</taxon>
        <taxon>Microstromatales incertae sedis</taxon>
        <taxon>Jaminaea</taxon>
    </lineage>
</organism>
<dbReference type="RefSeq" id="XP_025365421.1">
    <property type="nucleotide sequence ID" value="XM_025505219.1"/>
</dbReference>
<dbReference type="Pfam" id="PF10198">
    <property type="entry name" value="Ada3"/>
    <property type="match status" value="1"/>
</dbReference>
<evidence type="ECO:0000313" key="7">
    <source>
        <dbReference type="EMBL" id="PWN30809.1"/>
    </source>
</evidence>
<feature type="compositionally biased region" description="Polar residues" evidence="6">
    <location>
        <begin position="277"/>
        <end position="296"/>
    </location>
</feature>
<evidence type="ECO:0000256" key="3">
    <source>
        <dbReference type="ARBA" id="ARBA00023015"/>
    </source>
</evidence>
<feature type="region of interest" description="Disordered" evidence="6">
    <location>
        <begin position="643"/>
        <end position="668"/>
    </location>
</feature>
<evidence type="ECO:0000256" key="4">
    <source>
        <dbReference type="ARBA" id="ARBA00023163"/>
    </source>
</evidence>
<accession>A0A316UZT2</accession>
<dbReference type="GeneID" id="37027042"/>
<comment type="similarity">
    <text evidence="2">Belongs to the NGG1 family.</text>
</comment>
<keyword evidence="5" id="KW-0539">Nucleus</keyword>
<dbReference type="AlphaFoldDB" id="A0A316UZT2"/>
<protein>
    <recommendedName>
        <fullName evidence="9">Transcriptional regulator Ngg1</fullName>
    </recommendedName>
</protein>